<feature type="domain" description="LD-carboxypeptidase C-terminal" evidence="5">
    <location>
        <begin position="139"/>
        <end position="252"/>
    </location>
</feature>
<dbReference type="Pfam" id="PF02016">
    <property type="entry name" value="Peptidase_S66"/>
    <property type="match status" value="1"/>
</dbReference>
<dbReference type="InterPro" id="IPR040921">
    <property type="entry name" value="Peptidase_S66C"/>
</dbReference>
<name>A0A1N6N052_9GAMM</name>
<keyword evidence="2 7" id="KW-0378">Hydrolase</keyword>
<keyword evidence="9" id="KW-1185">Reference proteome</keyword>
<dbReference type="InterPro" id="IPR029062">
    <property type="entry name" value="Class_I_gatase-like"/>
</dbReference>
<evidence type="ECO:0000259" key="5">
    <source>
        <dbReference type="Pfam" id="PF17676"/>
    </source>
</evidence>
<dbReference type="Pfam" id="PF17676">
    <property type="entry name" value="Peptidase_S66C"/>
    <property type="match status" value="1"/>
</dbReference>
<evidence type="ECO:0000313" key="9">
    <source>
        <dbReference type="Proteomes" id="UP000224871"/>
    </source>
</evidence>
<dbReference type="Proteomes" id="UP000224871">
    <property type="component" value="Unassembled WGS sequence"/>
</dbReference>
<proteinExistence type="inferred from homology"/>
<feature type="domain" description="LD-carboxypeptidase N-terminal" evidence="4">
    <location>
        <begin position="2"/>
        <end position="68"/>
    </location>
</feature>
<evidence type="ECO:0000313" key="7">
    <source>
        <dbReference type="EMBL" id="SIP74414.1"/>
    </source>
</evidence>
<dbReference type="Gene3D" id="3.50.30.60">
    <property type="entry name" value="LD-carboxypeptidase A C-terminal domain-like"/>
    <property type="match status" value="1"/>
</dbReference>
<feature type="active site" description="Charge relay system" evidence="3">
    <location>
        <position position="171"/>
    </location>
</feature>
<dbReference type="PIRSF" id="PIRSF028757">
    <property type="entry name" value="LD-carboxypeptidase"/>
    <property type="match status" value="1"/>
</dbReference>
<keyword evidence="7" id="KW-0645">Protease</keyword>
<dbReference type="EMBL" id="FTLG01000205">
    <property type="protein sequence ID" value="SIP74414.1"/>
    <property type="molecule type" value="Genomic_DNA"/>
</dbReference>
<dbReference type="InterPro" id="IPR040449">
    <property type="entry name" value="Peptidase_S66_N"/>
</dbReference>
<reference evidence="8" key="1">
    <citation type="submission" date="2016-12" db="EMBL/GenBank/DDBJ databases">
        <authorList>
            <person name="Gaudriault S."/>
        </authorList>
    </citation>
    <scope>NUCLEOTIDE SEQUENCE [LARGE SCALE GENOMIC DNA]</scope>
    <source>
        <strain evidence="8">HGB1681 (deposited as PTA-6826 in the American Type Culture Collection)</strain>
    </source>
</reference>
<evidence type="ECO:0000313" key="6">
    <source>
        <dbReference type="EMBL" id="PHM36062.1"/>
    </source>
</evidence>
<accession>A0A1N6N052</accession>
<dbReference type="SUPFAM" id="SSF141986">
    <property type="entry name" value="LD-carboxypeptidase A C-terminal domain-like"/>
    <property type="match status" value="1"/>
</dbReference>
<dbReference type="Proteomes" id="UP000196435">
    <property type="component" value="Unassembled WGS sequence"/>
</dbReference>
<dbReference type="CDD" id="cd07062">
    <property type="entry name" value="Peptidase_S66_mccF_like"/>
    <property type="match status" value="1"/>
</dbReference>
<reference evidence="6 9" key="3">
    <citation type="journal article" date="2017" name="Nat. Microbiol.">
        <title>Natural product diversity associated with the nematode symbionts Photorhabdus and Xenorhabdus.</title>
        <authorList>
            <person name="Tobias N.J."/>
            <person name="Wolff H."/>
            <person name="Djahanschiri B."/>
            <person name="Grundmann F."/>
            <person name="Kronenwerth M."/>
            <person name="Shi Y.M."/>
            <person name="Simonyi S."/>
            <person name="Grun P."/>
            <person name="Shapiro-Ilan D."/>
            <person name="Pidot S.J."/>
            <person name="Stinear T.P."/>
            <person name="Ebersberger I."/>
            <person name="Bode H.B."/>
        </authorList>
    </citation>
    <scope>NUCLEOTIDE SEQUENCE [LARGE SCALE GENOMIC DNA]</scope>
    <source>
        <strain evidence="6 9">DSM 16336</strain>
    </source>
</reference>
<dbReference type="PANTHER" id="PTHR30237">
    <property type="entry name" value="MURAMOYLTETRAPEPTIDE CARBOXYPEPTIDASE"/>
    <property type="match status" value="1"/>
</dbReference>
<sequence>MEEFNTLLRDPEIRCVISTIGGDNSNSILPYIDYDAIRQDPKIIIGYSDITALLLGIYQKTNVVTFYGPALVASFGEFSPLVDETFNHFSKIVNNNHSLPFIYEPPEHWTDEYIEWETQTGPKNTFPNKWFFDGKGKFRGRLIGGNLNTLCGIWGSEYMPEIKAGDILLIEDCFHGIETVERAFSHLLLCGVFDKVSAIILGKHEQFNDKGTGRNSLDVLKEVLNGKEVPVLADFDCCHTHPMLTMPLGVDIVVDFDSESVYLPEACCLN</sequence>
<evidence type="ECO:0000256" key="3">
    <source>
        <dbReference type="PIRSR" id="PIRSR028757-1"/>
    </source>
</evidence>
<dbReference type="InterPro" id="IPR003507">
    <property type="entry name" value="S66_fam"/>
</dbReference>
<evidence type="ECO:0000259" key="4">
    <source>
        <dbReference type="Pfam" id="PF02016"/>
    </source>
</evidence>
<reference evidence="7" key="2">
    <citation type="submission" date="2016-12" db="EMBL/GenBank/DDBJ databases">
        <authorList>
            <person name="Song W.-J."/>
            <person name="Kurnit D.M."/>
        </authorList>
    </citation>
    <scope>NUCLEOTIDE SEQUENCE [LARGE SCALE GENOMIC DNA]</scope>
    <source>
        <strain evidence="7">HGB1681</strain>
    </source>
</reference>
<organism evidence="7 8">
    <name type="scientific">Xenorhabdus innexi</name>
    <dbReference type="NCBI Taxonomy" id="290109"/>
    <lineage>
        <taxon>Bacteria</taxon>
        <taxon>Pseudomonadati</taxon>
        <taxon>Pseudomonadota</taxon>
        <taxon>Gammaproteobacteria</taxon>
        <taxon>Enterobacterales</taxon>
        <taxon>Morganellaceae</taxon>
        <taxon>Xenorhabdus</taxon>
    </lineage>
</organism>
<dbReference type="Gene3D" id="3.40.50.10740">
    <property type="entry name" value="Class I glutamine amidotransferase-like"/>
    <property type="match status" value="1"/>
</dbReference>
<comment type="similarity">
    <text evidence="1">Belongs to the peptidase S66 family.</text>
</comment>
<evidence type="ECO:0000313" key="8">
    <source>
        <dbReference type="Proteomes" id="UP000196435"/>
    </source>
</evidence>
<dbReference type="EC" id="3.4.16.-" evidence="7"/>
<dbReference type="SUPFAM" id="SSF52317">
    <property type="entry name" value="Class I glutamine amidotransferase-like"/>
    <property type="match status" value="1"/>
</dbReference>
<dbReference type="PANTHER" id="PTHR30237:SF5">
    <property type="entry name" value="CARBOXYPEPTIDASE VC_A0337-RELATED"/>
    <property type="match status" value="1"/>
</dbReference>
<gene>
    <name evidence="6" type="ORF">Xinn_01954</name>
    <name evidence="7" type="ORF">XIS1_610060</name>
</gene>
<dbReference type="GO" id="GO:0004180">
    <property type="term" value="F:carboxypeptidase activity"/>
    <property type="evidence" value="ECO:0007669"/>
    <property type="project" value="UniProtKB-KW"/>
</dbReference>
<dbReference type="InterPro" id="IPR027478">
    <property type="entry name" value="LdcA_N"/>
</dbReference>
<feature type="active site" description="Charge relay system" evidence="3">
    <location>
        <position position="239"/>
    </location>
</feature>
<evidence type="ECO:0000256" key="1">
    <source>
        <dbReference type="ARBA" id="ARBA00010233"/>
    </source>
</evidence>
<protein>
    <submittedName>
        <fullName evidence="6">Peptidase S66</fullName>
    </submittedName>
    <submittedName>
        <fullName evidence="7">Putative carboxypeptidase VC_A0337</fullName>
        <ecNumber evidence="7">3.4.16.-</ecNumber>
    </submittedName>
</protein>
<keyword evidence="7" id="KW-0121">Carboxypeptidase</keyword>
<dbReference type="EMBL" id="NIBU01000018">
    <property type="protein sequence ID" value="PHM36062.1"/>
    <property type="molecule type" value="Genomic_DNA"/>
</dbReference>
<feature type="active site" description="Nucleophile" evidence="3">
    <location>
        <position position="48"/>
    </location>
</feature>
<evidence type="ECO:0000256" key="2">
    <source>
        <dbReference type="ARBA" id="ARBA00022801"/>
    </source>
</evidence>
<dbReference type="AlphaFoldDB" id="A0A1N6N052"/>
<dbReference type="InterPro" id="IPR027461">
    <property type="entry name" value="Carboxypeptidase_A_C_sf"/>
</dbReference>